<comment type="caution">
    <text evidence="1">The sequence shown here is derived from an EMBL/GenBank/DDBJ whole genome shotgun (WGS) entry which is preliminary data.</text>
</comment>
<gene>
    <name evidence="1" type="ORF">ITX44_19235</name>
</gene>
<organism evidence="1 2">
    <name type="scientific">Actinacidiphila acididurans</name>
    <dbReference type="NCBI Taxonomy" id="2784346"/>
    <lineage>
        <taxon>Bacteria</taxon>
        <taxon>Bacillati</taxon>
        <taxon>Actinomycetota</taxon>
        <taxon>Actinomycetes</taxon>
        <taxon>Kitasatosporales</taxon>
        <taxon>Streptomycetaceae</taxon>
        <taxon>Actinacidiphila</taxon>
    </lineage>
</organism>
<sequence length="252" mass="25296">MDASPAPAGAVAARRLTEQLRAAMTGAHRALAQLAERTRAVYENRVWAALGYSGWGAYAEGELGISRAQAYRLLNIADTLHALSRAVAPRRAGTPTVCAYGPDGCSRSPISGHCASPSCASRFVAGLLKTAGPTLPPATPGRARAAPRPCGAAMSGPLSSRLLTTGHPAAASLVHVSGPRPPWNSSWRCTIKRKRLAALAAAPVALLVGSAVSSASTAGASPVKVQAQAKAPAVAPAAAGAAAKSACNAPSS</sequence>
<dbReference type="Proteomes" id="UP000749040">
    <property type="component" value="Unassembled WGS sequence"/>
</dbReference>
<dbReference type="RefSeq" id="WP_205358501.1">
    <property type="nucleotide sequence ID" value="NZ_JADKYB010000009.1"/>
</dbReference>
<reference evidence="1 2" key="1">
    <citation type="submission" date="2021-01" db="EMBL/GenBank/DDBJ databases">
        <title>Streptomyces acididurans sp. nov., isolated from a peat swamp forest soil.</title>
        <authorList>
            <person name="Chantavorakit T."/>
            <person name="Duangmal K."/>
        </authorList>
    </citation>
    <scope>NUCLEOTIDE SEQUENCE [LARGE SCALE GENOMIC DNA]</scope>
    <source>
        <strain evidence="1 2">KK5PA1</strain>
    </source>
</reference>
<proteinExistence type="predicted"/>
<protein>
    <submittedName>
        <fullName evidence="1">Uncharacterized protein</fullName>
    </submittedName>
</protein>
<evidence type="ECO:0000313" key="1">
    <source>
        <dbReference type="EMBL" id="MBM9506650.1"/>
    </source>
</evidence>
<evidence type="ECO:0000313" key="2">
    <source>
        <dbReference type="Proteomes" id="UP000749040"/>
    </source>
</evidence>
<name>A0ABS2TTI6_9ACTN</name>
<dbReference type="EMBL" id="JADKYB010000009">
    <property type="protein sequence ID" value="MBM9506650.1"/>
    <property type="molecule type" value="Genomic_DNA"/>
</dbReference>
<keyword evidence="2" id="KW-1185">Reference proteome</keyword>
<accession>A0ABS2TTI6</accession>